<evidence type="ECO:0000313" key="3">
    <source>
        <dbReference type="EMBL" id="HAT3810743.1"/>
    </source>
</evidence>
<reference evidence="3" key="1">
    <citation type="journal article" date="2018" name="Genome Biol.">
        <title>SKESA: strategic k-mer extension for scrupulous assemblies.</title>
        <authorList>
            <person name="Souvorov A."/>
            <person name="Agarwala R."/>
            <person name="Lipman D.J."/>
        </authorList>
    </citation>
    <scope>NUCLEOTIDE SEQUENCE</scope>
    <source>
        <strain evidence="3">Morganella morganii ARLG-3209</strain>
    </source>
</reference>
<accession>A0AAN5S1I2</accession>
<evidence type="ECO:0000256" key="1">
    <source>
        <dbReference type="SAM" id="Phobius"/>
    </source>
</evidence>
<organism evidence="3 4">
    <name type="scientific">Morganella morganii</name>
    <name type="common">Proteus morganii</name>
    <dbReference type="NCBI Taxonomy" id="582"/>
    <lineage>
        <taxon>Bacteria</taxon>
        <taxon>Pseudomonadati</taxon>
        <taxon>Pseudomonadota</taxon>
        <taxon>Gammaproteobacteria</taxon>
        <taxon>Enterobacterales</taxon>
        <taxon>Morganellaceae</taxon>
        <taxon>Morganella</taxon>
    </lineage>
</organism>
<name>A0AAN5S1I2_MORMO</name>
<protein>
    <recommendedName>
        <fullName evidence="2">Toxin VasX N-terminal region domain-containing protein</fullName>
    </recommendedName>
</protein>
<keyword evidence="1" id="KW-0472">Membrane</keyword>
<feature type="transmembrane region" description="Helical" evidence="1">
    <location>
        <begin position="745"/>
        <end position="766"/>
    </location>
</feature>
<comment type="caution">
    <text evidence="3">The sequence shown here is derived from an EMBL/GenBank/DDBJ whole genome shotgun (WGS) entry which is preliminary data.</text>
</comment>
<keyword evidence="1" id="KW-0812">Transmembrane</keyword>
<gene>
    <name evidence="3" type="ORF">I8608_003649</name>
</gene>
<feature type="transmembrane region" description="Helical" evidence="1">
    <location>
        <begin position="778"/>
        <end position="799"/>
    </location>
</feature>
<dbReference type="CDD" id="cd20706">
    <property type="entry name" value="MIX_II"/>
    <property type="match status" value="1"/>
</dbReference>
<dbReference type="EMBL" id="DACSWI010000015">
    <property type="protein sequence ID" value="HAT3810743.1"/>
    <property type="molecule type" value="Genomic_DNA"/>
</dbReference>
<evidence type="ECO:0000313" key="4">
    <source>
        <dbReference type="Proteomes" id="UP000865968"/>
    </source>
</evidence>
<feature type="domain" description="Toxin VasX N-terminal region" evidence="2">
    <location>
        <begin position="39"/>
        <end position="219"/>
    </location>
</feature>
<keyword evidence="1" id="KW-1133">Transmembrane helix</keyword>
<reference evidence="3" key="2">
    <citation type="submission" date="2020-10" db="EMBL/GenBank/DDBJ databases">
        <authorList>
            <consortium name="NCBI Pathogen Detection Project"/>
        </authorList>
    </citation>
    <scope>NUCLEOTIDE SEQUENCE</scope>
    <source>
        <strain evidence="3">Morganella morganii ARLG-3209</strain>
    </source>
</reference>
<proteinExistence type="predicted"/>
<sequence length="1078" mass="121994">MTEHVSSDVLTPEEKHLREMVEAVNQAAPRNLPADAVICPCENEHRPVYPVRYAYSNLSGDKNAVAAMPPEVSTLMTASSMAETKGFSVRLLRPGWVYVFEEGQFPTRTDSRGQLLIFKHIVRYYDDGYVYTDDDITPEAQQAREAGDAEEGFIPYLRCASDNTLQEQSCQYPYLPVKKDVINASFIFSDIPLSDYVLNKIETDESYRRAFMQKINVVDFSHNPHALELSEEHVEHLVEEYKAEEQQFSVFTEHTRAIGNPLPKEYFSHIAALSSATATTDRLLNQIEQFLDHEEKSCLVALYDPVGYQKDILSLYSFVTTSYAMFQHHWEYPNKIGQYLSVLEAQFSSDEMAKTGAGQKLAEKFNKHIDVPGWKTYWPQIDKGYQEFEALQNNVIQIYYDFLTNPAVSSRQGGIKHYLDHAFLIQEQYESGDFPHSGFLDELNAWSQLHELLLTPLNSTAYGRAKLDILFSTDTEEGSIWVSFMTSFLSVLNEDEIKKEALTVFKQRVQPVLQSAVMICWDVLGYAYAEIHPMLGEARNQVRRISKAGIDFLACKVLPAFLAYYGVTLSFDKLHTLGADAFRVWMNSLNAKSESLKPVANNMKKMFDWDKRLQAAGSAPVITTANFGVIAGFHKTVLPEGKKSLMEHIQFGEKVFALISGIIELSVVARTKEFELNSPLHVAAANLFRVQMVANLLSTADAIINIRKAAPGYSATITYPPLQRLLTKITLPEIKTELGKAGMKLFGYTVTFMGFALPVAEATAEFMDGNKITGSAKITEAVGSLVFSLGMAGLGLTQITSVTTLFLFAFAWELVVIGAVLIGIGSAVYHWFKTDDFENLLKKCFWGNGDKYFAGGYKIKNNPKIDRDPLKEQQLEKYIKFFNDYENYYQIEIQEFKNLFFTSQLKVEAVPNANVPRNEIHYGVVHYMIQYHFKLSNFQYGLSDIEYQLAEKKSQPAYPSDRSAKPGDKVVTRRGIRYLASQNKKFNAAFESALQNALETTLRNRDSAKKAKSGNGDLELKFEVYTSVFMGSPVREKIPSVYWYYLVDRLNGDIAPLRYRDNNPEEKIYGCIDEEGTA</sequence>
<dbReference type="Proteomes" id="UP000865968">
    <property type="component" value="Unassembled WGS sequence"/>
</dbReference>
<feature type="transmembrane region" description="Helical" evidence="1">
    <location>
        <begin position="805"/>
        <end position="832"/>
    </location>
</feature>
<evidence type="ECO:0000259" key="2">
    <source>
        <dbReference type="Pfam" id="PF20249"/>
    </source>
</evidence>
<dbReference type="InterPro" id="IPR046864">
    <property type="entry name" value="VasX_N"/>
</dbReference>
<dbReference type="Pfam" id="PF20249">
    <property type="entry name" value="VasX_N"/>
    <property type="match status" value="1"/>
</dbReference>
<dbReference type="AlphaFoldDB" id="A0AAN5S1I2"/>